<reference evidence="2" key="1">
    <citation type="submission" date="2019-02" db="EMBL/GenBank/DDBJ databases">
        <authorList>
            <person name="Gruber-Vodicka R. H."/>
            <person name="Seah K. B. B."/>
        </authorList>
    </citation>
    <scope>NUCLEOTIDE SEQUENCE</scope>
    <source>
        <strain evidence="2">BECK_S1320</strain>
        <strain evidence="1">BECK_S1321</strain>
    </source>
</reference>
<gene>
    <name evidence="2" type="ORF">BECKSD772E_GA0070983_12542</name>
    <name evidence="1" type="ORF">BECKSD772F_GA0070984_12542</name>
</gene>
<protein>
    <recommendedName>
        <fullName evidence="3">Transposase</fullName>
    </recommendedName>
</protein>
<name>A0A450Z7X5_9GAMM</name>
<evidence type="ECO:0000313" key="2">
    <source>
        <dbReference type="EMBL" id="VFK49842.1"/>
    </source>
</evidence>
<dbReference type="EMBL" id="CAADFR010000254">
    <property type="protein sequence ID" value="VFK45815.1"/>
    <property type="molecule type" value="Genomic_DNA"/>
</dbReference>
<organism evidence="2">
    <name type="scientific">Candidatus Kentrum sp. SD</name>
    <dbReference type="NCBI Taxonomy" id="2126332"/>
    <lineage>
        <taxon>Bacteria</taxon>
        <taxon>Pseudomonadati</taxon>
        <taxon>Pseudomonadota</taxon>
        <taxon>Gammaproteobacteria</taxon>
        <taxon>Candidatus Kentrum</taxon>
    </lineage>
</organism>
<dbReference type="EMBL" id="CAADFU010000254">
    <property type="protein sequence ID" value="VFK49842.1"/>
    <property type="molecule type" value="Genomic_DNA"/>
</dbReference>
<dbReference type="AlphaFoldDB" id="A0A450Z7X5"/>
<sequence length="42" mass="4607">MEGMEEKAIEMARTLLAEGVAIDIISRSSGLSEEEVQELLID</sequence>
<evidence type="ECO:0008006" key="3">
    <source>
        <dbReference type="Google" id="ProtNLM"/>
    </source>
</evidence>
<proteinExistence type="predicted"/>
<accession>A0A450Z7X5</accession>
<evidence type="ECO:0000313" key="1">
    <source>
        <dbReference type="EMBL" id="VFK45815.1"/>
    </source>
</evidence>